<evidence type="ECO:0000313" key="11">
    <source>
        <dbReference type="EnsemblMetazoa" id="XP_032455879"/>
    </source>
</evidence>
<dbReference type="SMR" id="A0A7M7QWW1"/>
<dbReference type="PROSITE" id="PS50263">
    <property type="entry name" value="CN_HYDROLASE"/>
    <property type="match status" value="1"/>
</dbReference>
<dbReference type="EC" id="3.5.1.3" evidence="6"/>
<comment type="catalytic activity">
    <reaction evidence="5">
        <text>2-oxoglutaramate + H2O = 2-oxoglutarate + NH4(+)</text>
        <dbReference type="Rhea" id="RHEA:32963"/>
        <dbReference type="ChEBI" id="CHEBI:15377"/>
        <dbReference type="ChEBI" id="CHEBI:16769"/>
        <dbReference type="ChEBI" id="CHEBI:16810"/>
        <dbReference type="ChEBI" id="CHEBI:28938"/>
        <dbReference type="EC" id="3.5.1.3"/>
    </reaction>
    <physiologicalReaction direction="left-to-right" evidence="5">
        <dbReference type="Rhea" id="RHEA:32964"/>
    </physiologicalReaction>
</comment>
<dbReference type="RefSeq" id="XP_032455879.1">
    <property type="nucleotide sequence ID" value="XM_032599988.1"/>
</dbReference>
<feature type="domain" description="G-patch" evidence="9">
    <location>
        <begin position="210"/>
        <end position="234"/>
    </location>
</feature>
<evidence type="ECO:0000256" key="6">
    <source>
        <dbReference type="ARBA" id="ARBA00039118"/>
    </source>
</evidence>
<dbReference type="Proteomes" id="UP000002358">
    <property type="component" value="Chromosome 4"/>
</dbReference>
<dbReference type="PANTHER" id="PTHR23088">
    <property type="entry name" value="NITRILASE-RELATED"/>
    <property type="match status" value="1"/>
</dbReference>
<dbReference type="SMART" id="SM00443">
    <property type="entry name" value="G_patch"/>
    <property type="match status" value="1"/>
</dbReference>
<comment type="similarity">
    <text evidence="2">Belongs to the carbon-nitrogen hydrolase superfamily. NIT1/NIT2 family.</text>
</comment>
<dbReference type="GO" id="GO:0006528">
    <property type="term" value="P:asparagine metabolic process"/>
    <property type="evidence" value="ECO:0007669"/>
    <property type="project" value="TreeGrafter"/>
</dbReference>
<comment type="subcellular location">
    <subcellularLocation>
        <location evidence="1">Nucleus</location>
    </subcellularLocation>
</comment>
<organism evidence="11 12">
    <name type="scientific">Nasonia vitripennis</name>
    <name type="common">Parasitic wasp</name>
    <dbReference type="NCBI Taxonomy" id="7425"/>
    <lineage>
        <taxon>Eukaryota</taxon>
        <taxon>Metazoa</taxon>
        <taxon>Ecdysozoa</taxon>
        <taxon>Arthropoda</taxon>
        <taxon>Hexapoda</taxon>
        <taxon>Insecta</taxon>
        <taxon>Pterygota</taxon>
        <taxon>Neoptera</taxon>
        <taxon>Endopterygota</taxon>
        <taxon>Hymenoptera</taxon>
        <taxon>Apocrita</taxon>
        <taxon>Proctotrupomorpha</taxon>
        <taxon>Chalcidoidea</taxon>
        <taxon>Pteromalidae</taxon>
        <taxon>Pteromalinae</taxon>
        <taxon>Nasonia</taxon>
    </lineage>
</organism>
<dbReference type="GO" id="GO:0006107">
    <property type="term" value="P:oxaloacetate metabolic process"/>
    <property type="evidence" value="ECO:0007669"/>
    <property type="project" value="TreeGrafter"/>
</dbReference>
<dbReference type="EnsemblMetazoa" id="XM_032599988">
    <property type="protein sequence ID" value="XP_032455879"/>
    <property type="gene ID" value="LOC100114668"/>
</dbReference>
<dbReference type="OrthoDB" id="10250282at2759"/>
<dbReference type="InterPro" id="IPR036526">
    <property type="entry name" value="C-N_Hydrolase_sf"/>
</dbReference>
<evidence type="ECO:0000256" key="8">
    <source>
        <dbReference type="ARBA" id="ARBA00048745"/>
    </source>
</evidence>
<dbReference type="InterPro" id="IPR045254">
    <property type="entry name" value="Nit1/2_C-N_Hydrolase"/>
</dbReference>
<proteinExistence type="inferred from homology"/>
<dbReference type="FunCoup" id="A0A7M7QWW1">
    <property type="interactions" value="1570"/>
</dbReference>
<evidence type="ECO:0000256" key="5">
    <source>
        <dbReference type="ARBA" id="ARBA00036637"/>
    </source>
</evidence>
<dbReference type="Pfam" id="PF12656">
    <property type="entry name" value="G-patch_2"/>
    <property type="match status" value="1"/>
</dbReference>
<comment type="catalytic activity">
    <reaction evidence="8">
        <text>2-oxosuccinamate + H2O = oxaloacetate + NH4(+)</text>
        <dbReference type="Rhea" id="RHEA:59412"/>
        <dbReference type="ChEBI" id="CHEBI:15377"/>
        <dbReference type="ChEBI" id="CHEBI:16452"/>
        <dbReference type="ChEBI" id="CHEBI:28938"/>
        <dbReference type="ChEBI" id="CHEBI:57735"/>
        <dbReference type="EC" id="3.5.1.3"/>
    </reaction>
    <physiologicalReaction direction="left-to-right" evidence="8">
        <dbReference type="Rhea" id="RHEA:59413"/>
    </physiologicalReaction>
</comment>
<evidence type="ECO:0000259" key="10">
    <source>
        <dbReference type="PROSITE" id="PS50263"/>
    </source>
</evidence>
<dbReference type="GO" id="GO:0005739">
    <property type="term" value="C:mitochondrion"/>
    <property type="evidence" value="ECO:0007669"/>
    <property type="project" value="TreeGrafter"/>
</dbReference>
<dbReference type="CDD" id="cd13152">
    <property type="entry name" value="KOW_GPKOW_A"/>
    <property type="match status" value="1"/>
</dbReference>
<dbReference type="GO" id="GO:0006541">
    <property type="term" value="P:glutamine metabolic process"/>
    <property type="evidence" value="ECO:0007669"/>
    <property type="project" value="TreeGrafter"/>
</dbReference>
<dbReference type="GO" id="GO:0005634">
    <property type="term" value="C:nucleus"/>
    <property type="evidence" value="ECO:0007669"/>
    <property type="project" value="UniProtKB-SubCell"/>
</dbReference>
<dbReference type="GO" id="GO:0050152">
    <property type="term" value="F:omega-amidase activity"/>
    <property type="evidence" value="ECO:0007669"/>
    <property type="project" value="UniProtKB-EC"/>
</dbReference>
<dbReference type="Gene3D" id="3.60.110.10">
    <property type="entry name" value="Carbon-nitrogen hydrolase"/>
    <property type="match status" value="1"/>
</dbReference>
<dbReference type="GO" id="GO:0003676">
    <property type="term" value="F:nucleic acid binding"/>
    <property type="evidence" value="ECO:0007669"/>
    <property type="project" value="InterPro"/>
</dbReference>
<evidence type="ECO:0000313" key="12">
    <source>
        <dbReference type="Proteomes" id="UP000002358"/>
    </source>
</evidence>
<dbReference type="InParanoid" id="A0A7M7QWW1"/>
<dbReference type="InterPro" id="IPR026822">
    <property type="entry name" value="Spp2/MOS2_G-patch"/>
</dbReference>
<evidence type="ECO:0000256" key="2">
    <source>
        <dbReference type="ARBA" id="ARBA00010613"/>
    </source>
</evidence>
<reference evidence="11" key="1">
    <citation type="submission" date="2021-01" db="UniProtKB">
        <authorList>
            <consortium name="EnsemblMetazoa"/>
        </authorList>
    </citation>
    <scope>IDENTIFICATION</scope>
</reference>
<dbReference type="CDD" id="cd07572">
    <property type="entry name" value="nit"/>
    <property type="match status" value="1"/>
</dbReference>
<keyword evidence="3" id="KW-0378">Hydrolase</keyword>
<keyword evidence="4" id="KW-0539">Nucleus</keyword>
<keyword evidence="12" id="KW-1185">Reference proteome</keyword>
<dbReference type="PROSITE" id="PS50174">
    <property type="entry name" value="G_PATCH"/>
    <property type="match status" value="1"/>
</dbReference>
<dbReference type="AlphaFoldDB" id="A0A7M7QWW1"/>
<dbReference type="InterPro" id="IPR000467">
    <property type="entry name" value="G_patch_dom"/>
</dbReference>
<name>A0A7M7QWW1_NASVI</name>
<dbReference type="FunFam" id="3.60.110.10:FF:000002">
    <property type="entry name" value="Nitrilase family member 2"/>
    <property type="match status" value="1"/>
</dbReference>
<dbReference type="InterPro" id="IPR041993">
    <property type="entry name" value="GPKOW_KOW1"/>
</dbReference>
<evidence type="ECO:0000256" key="3">
    <source>
        <dbReference type="ARBA" id="ARBA00022801"/>
    </source>
</evidence>
<dbReference type="Pfam" id="PF00795">
    <property type="entry name" value="CN_hydrolase"/>
    <property type="match status" value="1"/>
</dbReference>
<dbReference type="SUPFAM" id="SSF56317">
    <property type="entry name" value="Carbon-nitrogen hydrolase"/>
    <property type="match status" value="1"/>
</dbReference>
<dbReference type="InterPro" id="IPR003010">
    <property type="entry name" value="C-N_Hydrolase"/>
</dbReference>
<dbReference type="GeneID" id="100114668"/>
<sequence>MRARARSAISRANCIQRKHKSAMAEEGKKISFGFSKSIKKPVLKNVVPKEEKKIDYIECVDDKAIKIVGGEEKKDEPLVIPMLGSKTWHERIINKVDADIFEPKVTDPKIKDEPMPDVQVKQEKVDDIPNGIVPKPNDVLPTEVSEIKTEPVDDQSLTLEEQAAREIIADLNSDDNKNKKAKVFTLPITGNDDLQGKEEPTLDDYENIPIEEYGMAMLRGMGWQPGKGIGKNEKVVPPAIPELRPKGMGLGADKLVVQSLKGKGNNTEHEKLKLVTGACVKVTAGKHSGSYGKIVGFDEEAARLFLKLELVSEVLSVNECYVQPVTTTEYTQNSRVLTFRLALAQISVTSDKGANIDKAISFIDKAKQQGADIVTLPECFNSPYGTNHFPEYAEVIPSGETSIALANAAKKNGICVIGGTIPERDGDKLFNTCTVWNPNGELIAKHRKMHLFDIDIKDKITFRESDTLSSGNELTMFEAKGCKIGIGICYDIRFEEMARLYRNRGCQMLIYPAAFNMTTGPLHWTLLQRARANDNQLYIACVSPARAEGRGYIAYGHTQLTNPWGEILAELDAIEGMVVKEIDLKIIDEVRSQIPIFNQRRTELYDTIWKITENK</sequence>
<evidence type="ECO:0000259" key="9">
    <source>
        <dbReference type="PROSITE" id="PS50174"/>
    </source>
</evidence>
<accession>A0A7M7QWW1</accession>
<protein>
    <recommendedName>
        <fullName evidence="6">omega-amidase</fullName>
        <ecNumber evidence="6">3.5.1.3</ecNumber>
    </recommendedName>
    <alternativeName>
        <fullName evidence="7">Nitrilase homolog 2</fullName>
    </alternativeName>
</protein>
<dbReference type="PANTHER" id="PTHR23088:SF30">
    <property type="entry name" value="OMEGA-AMIDASE NIT2"/>
    <property type="match status" value="1"/>
</dbReference>
<feature type="domain" description="CN hydrolase" evidence="10">
    <location>
        <begin position="339"/>
        <end position="584"/>
    </location>
</feature>
<evidence type="ECO:0000256" key="1">
    <source>
        <dbReference type="ARBA" id="ARBA00004123"/>
    </source>
</evidence>
<evidence type="ECO:0000256" key="7">
    <source>
        <dbReference type="ARBA" id="ARBA00041576"/>
    </source>
</evidence>
<evidence type="ECO:0000256" key="4">
    <source>
        <dbReference type="ARBA" id="ARBA00023242"/>
    </source>
</evidence>